<dbReference type="PANTHER" id="PTHR11257">
    <property type="entry name" value="CHEMOSENSORY PROTEIN-RELATED"/>
    <property type="match status" value="1"/>
</dbReference>
<evidence type="ECO:0000313" key="3">
    <source>
        <dbReference type="Proteomes" id="UP000494040"/>
    </source>
</evidence>
<dbReference type="KEGG" id="clec:106672615"/>
<protein>
    <recommendedName>
        <fullName evidence="4">Chemosensory protein</fullName>
    </recommendedName>
</protein>
<dbReference type="Pfam" id="PF03392">
    <property type="entry name" value="OS-D"/>
    <property type="match status" value="1"/>
</dbReference>
<dbReference type="OrthoDB" id="6355718at2759"/>
<dbReference type="Proteomes" id="UP000494040">
    <property type="component" value="Unassembled WGS sequence"/>
</dbReference>
<keyword evidence="3" id="KW-1185">Reference proteome</keyword>
<proteinExistence type="predicted"/>
<accession>A0A8I6SF26</accession>
<evidence type="ECO:0000256" key="1">
    <source>
        <dbReference type="SAM" id="SignalP"/>
    </source>
</evidence>
<feature type="chain" id="PRO_5035199650" description="Chemosensory protein" evidence="1">
    <location>
        <begin position="22"/>
        <end position="110"/>
    </location>
</feature>
<keyword evidence="1" id="KW-0732">Signal</keyword>
<evidence type="ECO:0008006" key="4">
    <source>
        <dbReference type="Google" id="ProtNLM"/>
    </source>
</evidence>
<dbReference type="GeneID" id="106672615"/>
<dbReference type="OMA" id="RTYPKEW"/>
<feature type="signal peptide" evidence="1">
    <location>
        <begin position="1"/>
        <end position="21"/>
    </location>
</feature>
<dbReference type="SUPFAM" id="SSF100910">
    <property type="entry name" value="Chemosensory protein Csp2"/>
    <property type="match status" value="1"/>
</dbReference>
<dbReference type="InterPro" id="IPR005055">
    <property type="entry name" value="A10/PebIII"/>
</dbReference>
<name>A0A8I6SF26_CIMLE</name>
<dbReference type="PANTHER" id="PTHR11257:SF11">
    <property type="entry name" value="CHEMOSENSORY PROTEIN 17"/>
    <property type="match status" value="1"/>
</dbReference>
<dbReference type="Gene3D" id="1.10.2080.10">
    <property type="entry name" value="Insect odorant-binding protein A10/Ejaculatory bulb-specific protein 3"/>
    <property type="match status" value="1"/>
</dbReference>
<dbReference type="EnsemblMetazoa" id="XM_014404167.2">
    <property type="protein sequence ID" value="XP_014259653.1"/>
    <property type="gene ID" value="LOC106672615"/>
</dbReference>
<sequence>MSSLRFIQIAVIFACTIICFAADDSSISGDALEAALKDKRYLMRQLRCAIGEGPCDPVGRRLKIYAPLVLRGACPKCSPTEVRQIQQVLVFIQRNYPKEWNQILKQYGGQ</sequence>
<dbReference type="AlphaFoldDB" id="A0A8I6SF26"/>
<reference evidence="2" key="1">
    <citation type="submission" date="2022-01" db="UniProtKB">
        <authorList>
            <consortium name="EnsemblMetazoa"/>
        </authorList>
    </citation>
    <scope>IDENTIFICATION</scope>
</reference>
<dbReference type="RefSeq" id="XP_014259653.1">
    <property type="nucleotide sequence ID" value="XM_014404167.2"/>
</dbReference>
<dbReference type="InterPro" id="IPR036682">
    <property type="entry name" value="OS_D_A10/PebIII_sf"/>
</dbReference>
<evidence type="ECO:0000313" key="2">
    <source>
        <dbReference type="EnsemblMetazoa" id="XP_014259653.1"/>
    </source>
</evidence>
<organism evidence="2 3">
    <name type="scientific">Cimex lectularius</name>
    <name type="common">Bed bug</name>
    <name type="synonym">Acanthia lectularia</name>
    <dbReference type="NCBI Taxonomy" id="79782"/>
    <lineage>
        <taxon>Eukaryota</taxon>
        <taxon>Metazoa</taxon>
        <taxon>Ecdysozoa</taxon>
        <taxon>Arthropoda</taxon>
        <taxon>Hexapoda</taxon>
        <taxon>Insecta</taxon>
        <taxon>Pterygota</taxon>
        <taxon>Neoptera</taxon>
        <taxon>Paraneoptera</taxon>
        <taxon>Hemiptera</taxon>
        <taxon>Heteroptera</taxon>
        <taxon>Panheteroptera</taxon>
        <taxon>Cimicomorpha</taxon>
        <taxon>Cimicidae</taxon>
        <taxon>Cimex</taxon>
    </lineage>
</organism>